<gene>
    <name evidence="1" type="ORF">HZI73_22495</name>
</gene>
<dbReference type="RefSeq" id="WP_212695600.1">
    <property type="nucleotide sequence ID" value="NZ_CP058649.1"/>
</dbReference>
<proteinExistence type="predicted"/>
<organism evidence="1 2">
    <name type="scientific">Vallitalea pronyensis</name>
    <dbReference type="NCBI Taxonomy" id="1348613"/>
    <lineage>
        <taxon>Bacteria</taxon>
        <taxon>Bacillati</taxon>
        <taxon>Bacillota</taxon>
        <taxon>Clostridia</taxon>
        <taxon>Lachnospirales</taxon>
        <taxon>Vallitaleaceae</taxon>
        <taxon>Vallitalea</taxon>
    </lineage>
</organism>
<sequence>MKCNHCGAGNREQGNFCTKCGKKLRETCECWVKKEPYNCGNDTCPGYRLHAQLK</sequence>
<dbReference type="KEGG" id="vpy:HZI73_22495"/>
<protein>
    <recommendedName>
        <fullName evidence="3">Zinc-ribbon domain-containing protein</fullName>
    </recommendedName>
</protein>
<reference evidence="1" key="1">
    <citation type="submission" date="2020-07" db="EMBL/GenBank/DDBJ databases">
        <title>Vallitalea pronyensis genome.</title>
        <authorList>
            <person name="Postec A."/>
        </authorList>
    </citation>
    <scope>NUCLEOTIDE SEQUENCE</scope>
    <source>
        <strain evidence="1">FatNI3</strain>
    </source>
</reference>
<name>A0A8J8MND5_9FIRM</name>
<dbReference type="AlphaFoldDB" id="A0A8J8MND5"/>
<evidence type="ECO:0008006" key="3">
    <source>
        <dbReference type="Google" id="ProtNLM"/>
    </source>
</evidence>
<dbReference type="Proteomes" id="UP000683246">
    <property type="component" value="Chromosome"/>
</dbReference>
<evidence type="ECO:0000313" key="2">
    <source>
        <dbReference type="Proteomes" id="UP000683246"/>
    </source>
</evidence>
<accession>A0A8J8MND5</accession>
<keyword evidence="2" id="KW-1185">Reference proteome</keyword>
<dbReference type="EMBL" id="CP058649">
    <property type="protein sequence ID" value="QUI24900.1"/>
    <property type="molecule type" value="Genomic_DNA"/>
</dbReference>
<evidence type="ECO:0000313" key="1">
    <source>
        <dbReference type="EMBL" id="QUI24900.1"/>
    </source>
</evidence>